<keyword evidence="1" id="KW-0812">Transmembrane</keyword>
<keyword evidence="1" id="KW-1133">Transmembrane helix</keyword>
<dbReference type="GeneID" id="24265656"/>
<evidence type="ECO:0000313" key="2">
    <source>
        <dbReference type="EMBL" id="KJP89886.1"/>
    </source>
</evidence>
<protein>
    <submittedName>
        <fullName evidence="2">Uncharacterized protein</fullName>
    </submittedName>
</protein>
<proteinExistence type="predicted"/>
<evidence type="ECO:0000313" key="3">
    <source>
        <dbReference type="Proteomes" id="UP000054561"/>
    </source>
</evidence>
<dbReference type="EMBL" id="KQ001647">
    <property type="protein sequence ID" value="KJP89886.1"/>
    <property type="molecule type" value="Genomic_DNA"/>
</dbReference>
<feature type="transmembrane region" description="Helical" evidence="1">
    <location>
        <begin position="6"/>
        <end position="28"/>
    </location>
</feature>
<dbReference type="VEuPathDB" id="PlasmoDB:AK88_00342"/>
<dbReference type="Proteomes" id="UP000054561">
    <property type="component" value="Unassembled WGS sequence"/>
</dbReference>
<dbReference type="AlphaFoldDB" id="A0A0D9QU69"/>
<keyword evidence="3" id="KW-1185">Reference proteome</keyword>
<dbReference type="RefSeq" id="XP_012333416.1">
    <property type="nucleotide sequence ID" value="XM_012477993.1"/>
</dbReference>
<gene>
    <name evidence="2" type="ORF">AK88_00342</name>
</gene>
<accession>A0A0D9QU69</accession>
<keyword evidence="1" id="KW-0472">Membrane</keyword>
<sequence length="121" mass="14698">MYYLIYILLFKIIFVSFYYLMLCFNYLIKILYYFILIFELGEHQPYLSVNLFIIERSLKIHLNTASNSHKFLPNPVIIFSHKRFSIKVIFNSSICDFYQNYNIKIHNTGKYCNKRNNQIVK</sequence>
<evidence type="ECO:0000256" key="1">
    <source>
        <dbReference type="SAM" id="Phobius"/>
    </source>
</evidence>
<reference evidence="2 3" key="1">
    <citation type="submission" date="2014-03" db="EMBL/GenBank/DDBJ databases">
        <title>The Genome Sequence of Plasmodium fragile nilgiri.</title>
        <authorList>
            <consortium name="The Broad Institute Genomics Platform"/>
            <consortium name="The Broad Institute Genome Sequencing Center for Infectious Disease"/>
            <person name="Neafsey D."/>
            <person name="Duraisingh M."/>
            <person name="Young S.K."/>
            <person name="Zeng Q."/>
            <person name="Gargeya S."/>
            <person name="Abouelleil A."/>
            <person name="Alvarado L."/>
            <person name="Chapman S.B."/>
            <person name="Gainer-Dewar J."/>
            <person name="Goldberg J."/>
            <person name="Griggs A."/>
            <person name="Gujja S."/>
            <person name="Hansen M."/>
            <person name="Howarth C."/>
            <person name="Imamovic A."/>
            <person name="Larimer J."/>
            <person name="Pearson M."/>
            <person name="Poon T.W."/>
            <person name="Priest M."/>
            <person name="Roberts A."/>
            <person name="Saif S."/>
            <person name="Shea T."/>
            <person name="Sykes S."/>
            <person name="Wortman J."/>
            <person name="Nusbaum C."/>
            <person name="Birren B."/>
        </authorList>
    </citation>
    <scope>NUCLEOTIDE SEQUENCE [LARGE SCALE GENOMIC DNA]</scope>
    <source>
        <strain evidence="3">nilgiri</strain>
    </source>
</reference>
<organism evidence="2 3">
    <name type="scientific">Plasmodium fragile</name>
    <dbReference type="NCBI Taxonomy" id="5857"/>
    <lineage>
        <taxon>Eukaryota</taxon>
        <taxon>Sar</taxon>
        <taxon>Alveolata</taxon>
        <taxon>Apicomplexa</taxon>
        <taxon>Aconoidasida</taxon>
        <taxon>Haemosporida</taxon>
        <taxon>Plasmodiidae</taxon>
        <taxon>Plasmodium</taxon>
        <taxon>Plasmodium (Plasmodium)</taxon>
    </lineage>
</organism>
<name>A0A0D9QU69_PLAFR</name>